<protein>
    <submittedName>
        <fullName evidence="2">Inhibitory synaptic factor 2A</fullName>
    </submittedName>
</protein>
<reference evidence="2" key="2">
    <citation type="submission" date="2025-08" db="UniProtKB">
        <authorList>
            <consortium name="Ensembl"/>
        </authorList>
    </citation>
    <scope>IDENTIFICATION</scope>
</reference>
<proteinExistence type="predicted"/>
<dbReference type="Pfam" id="PF15265">
    <property type="entry name" value="FAM196"/>
    <property type="match status" value="2"/>
</dbReference>
<dbReference type="Ensembl" id="ENSOMYT00000166635.1">
    <property type="protein sequence ID" value="ENSOMYP00000117159.1"/>
    <property type="gene ID" value="ENSOMYG00000055079.1"/>
</dbReference>
<dbReference type="GO" id="GO:0060080">
    <property type="term" value="P:inhibitory postsynaptic potential"/>
    <property type="evidence" value="ECO:0007669"/>
    <property type="project" value="TreeGrafter"/>
</dbReference>
<feature type="region of interest" description="Disordered" evidence="1">
    <location>
        <begin position="329"/>
        <end position="351"/>
    </location>
</feature>
<feature type="region of interest" description="Disordered" evidence="1">
    <location>
        <begin position="129"/>
        <end position="159"/>
    </location>
</feature>
<reference evidence="2" key="3">
    <citation type="submission" date="2025-09" db="UniProtKB">
        <authorList>
            <consortium name="Ensembl"/>
        </authorList>
    </citation>
    <scope>IDENTIFICATION</scope>
</reference>
<sequence>MVSKAEGDKSMLTNSESDSEVAPTPSPSASLALEVKYSFLDTSSRSQQQVRKRNKALQVRFKDICEAQNEQREAALQMAGKGGKPGSYKVAYRKYMTVPARRSIPNVTKSTGVQTSPDLRSRYKTFPMERKKGHSHTKHVERDKGHSHTKHVERDKGHNNGFVIDVKHSRAVEHLGDRGACGGGGGGGGGGGVQRTRAVERLGDRGACGGGGGGGGVQRTRALLHTTECIATVEKHCTDDVLYSDCLMLTDGPSPSNTPDSNPQATDYQICSVDSNPQATDYQICSVDSNPQATDYQICSVDSNPLEGLEHRELDSSDCPAGKRLLLHSEEPGSSRTLPGDMRGSSSVSKVTGPISWNSLTQVECLESPTARSKRMKGLELNGLQSQTLPRAAGCTTQAQCHEPATFSSQTFSPKTFSPQTLSARTTGEALGCRSSGVEPATVATTGGVNPGGACKQIVPVLTQKGEGGEDVKSQLQAMENLISSSQETIKVLLGVIQELEKGEAHREGLSYRTGQDTANCDTCRNSACIIYSVELDFKQQEDKLHPLMKRLCPSEDPHLSLPYPPEAFTSTPKRKAKADSKKHARWKLWFL</sequence>
<evidence type="ECO:0000313" key="2">
    <source>
        <dbReference type="Ensembl" id="ENSOMYP00000117159.1"/>
    </source>
</evidence>
<name>A0A8K9UVP9_ONCMY</name>
<keyword evidence="3" id="KW-1185">Reference proteome</keyword>
<dbReference type="AlphaFoldDB" id="A0A8K9UVP9"/>
<dbReference type="PANTHER" id="PTHR28682">
    <property type="entry name" value="INHIBITORY SYNAPTIC FACTOR 2A-RELATED"/>
    <property type="match status" value="1"/>
</dbReference>
<feature type="compositionally biased region" description="Basic and acidic residues" evidence="1">
    <location>
        <begin position="138"/>
        <end position="158"/>
    </location>
</feature>
<organism evidence="2 3">
    <name type="scientific">Oncorhynchus mykiss</name>
    <name type="common">Rainbow trout</name>
    <name type="synonym">Salmo gairdneri</name>
    <dbReference type="NCBI Taxonomy" id="8022"/>
    <lineage>
        <taxon>Eukaryota</taxon>
        <taxon>Metazoa</taxon>
        <taxon>Chordata</taxon>
        <taxon>Craniata</taxon>
        <taxon>Vertebrata</taxon>
        <taxon>Euteleostomi</taxon>
        <taxon>Actinopterygii</taxon>
        <taxon>Neopterygii</taxon>
        <taxon>Teleostei</taxon>
        <taxon>Protacanthopterygii</taxon>
        <taxon>Salmoniformes</taxon>
        <taxon>Salmonidae</taxon>
        <taxon>Salmoninae</taxon>
        <taxon>Oncorhynchus</taxon>
    </lineage>
</organism>
<dbReference type="InterPro" id="IPR029337">
    <property type="entry name" value="INSYN2"/>
</dbReference>
<feature type="region of interest" description="Disordered" evidence="1">
    <location>
        <begin position="1"/>
        <end position="28"/>
    </location>
</feature>
<dbReference type="Proteomes" id="UP000694395">
    <property type="component" value="Chromosome 23"/>
</dbReference>
<dbReference type="GeneTree" id="ENSGT00530000063787"/>
<accession>A0A8K9UVP9</accession>
<reference evidence="2" key="1">
    <citation type="submission" date="2020-07" db="EMBL/GenBank/DDBJ databases">
        <title>A long reads based de novo assembly of the rainbow trout Arlee double haploid line genome.</title>
        <authorList>
            <person name="Gao G."/>
            <person name="Palti Y."/>
        </authorList>
    </citation>
    <scope>NUCLEOTIDE SEQUENCE [LARGE SCALE GENOMIC DNA]</scope>
</reference>
<evidence type="ECO:0000256" key="1">
    <source>
        <dbReference type="SAM" id="MobiDB-lite"/>
    </source>
</evidence>
<evidence type="ECO:0000313" key="3">
    <source>
        <dbReference type="Proteomes" id="UP000694395"/>
    </source>
</evidence>
<dbReference type="PANTHER" id="PTHR28682:SF1">
    <property type="entry name" value="INHIBITORY SYNAPTIC FACTOR 2A"/>
    <property type="match status" value="1"/>
</dbReference>
<dbReference type="GO" id="GO:0014069">
    <property type="term" value="C:postsynaptic density"/>
    <property type="evidence" value="ECO:0007669"/>
    <property type="project" value="TreeGrafter"/>
</dbReference>